<evidence type="ECO:0000313" key="2">
    <source>
        <dbReference type="Proteomes" id="UP000310017"/>
    </source>
</evidence>
<dbReference type="Gene3D" id="2.60.40.10">
    <property type="entry name" value="Immunoglobulins"/>
    <property type="match status" value="2"/>
</dbReference>
<dbReference type="InterPro" id="IPR013783">
    <property type="entry name" value="Ig-like_fold"/>
</dbReference>
<dbReference type="AlphaFoldDB" id="A0A5B7SYT9"/>
<gene>
    <name evidence="1" type="ORF">FGM00_15160</name>
</gene>
<dbReference type="InterPro" id="IPR036116">
    <property type="entry name" value="FN3_sf"/>
</dbReference>
<dbReference type="Proteomes" id="UP000310017">
    <property type="component" value="Chromosome"/>
</dbReference>
<evidence type="ECO:0000313" key="1">
    <source>
        <dbReference type="EMBL" id="QCX02389.1"/>
    </source>
</evidence>
<dbReference type="EMBL" id="CP040710">
    <property type="protein sequence ID" value="QCX02389.1"/>
    <property type="molecule type" value="Genomic_DNA"/>
</dbReference>
<dbReference type="SUPFAM" id="SSF49265">
    <property type="entry name" value="Fibronectin type III"/>
    <property type="match status" value="1"/>
</dbReference>
<evidence type="ECO:0008006" key="3">
    <source>
        <dbReference type="Google" id="ProtNLM"/>
    </source>
</evidence>
<protein>
    <recommendedName>
        <fullName evidence="3">Fibronectin type-III domain-containing protein</fullName>
    </recommendedName>
</protein>
<sequence length="215" mass="23363">MCALLAIGCKKDPSPPGDVVLVSPEKNSECSPVNSDSGNTNLVQFSWQAASNTDSYTLRVNELDAGTTQMKTTTALSEILAIEKGTPFSWSVTAENEEVTETSVSETWFFFSPGTETSFAPFPVEIVRPNGPKVFIDGNGEILLEWIGSDLDNDIEGYELYFGTVDNPPVFASLGANETSTKVSVITETIYYWRLVTTDREGNTSDTGILSFEAI</sequence>
<proteinExistence type="predicted"/>
<keyword evidence="2" id="KW-1185">Reference proteome</keyword>
<reference evidence="1 2" key="1">
    <citation type="submission" date="2019-05" db="EMBL/GenBank/DDBJ databases">
        <title>Genome sequencing of F202Z8.</title>
        <authorList>
            <person name="Kwon Y.M."/>
        </authorList>
    </citation>
    <scope>NUCLEOTIDE SEQUENCE [LARGE SCALE GENOMIC DNA]</scope>
    <source>
        <strain evidence="1 2">F202Z8</strain>
    </source>
</reference>
<dbReference type="OrthoDB" id="789771at2"/>
<name>A0A5B7SYT9_9FLAO</name>
<accession>A0A5B7SYT9</accession>
<organism evidence="1 2">
    <name type="scientific">Aggregatimonas sangjinii</name>
    <dbReference type="NCBI Taxonomy" id="2583587"/>
    <lineage>
        <taxon>Bacteria</taxon>
        <taxon>Pseudomonadati</taxon>
        <taxon>Bacteroidota</taxon>
        <taxon>Flavobacteriia</taxon>
        <taxon>Flavobacteriales</taxon>
        <taxon>Flavobacteriaceae</taxon>
        <taxon>Aggregatimonas</taxon>
    </lineage>
</organism>
<dbReference type="KEGG" id="asag:FGM00_15160"/>